<dbReference type="InterPro" id="IPR008919">
    <property type="entry name" value="Retrov_capsid_N"/>
</dbReference>
<organism evidence="3 4">
    <name type="scientific">Zosterops borbonicus</name>
    <dbReference type="NCBI Taxonomy" id="364589"/>
    <lineage>
        <taxon>Eukaryota</taxon>
        <taxon>Metazoa</taxon>
        <taxon>Chordata</taxon>
        <taxon>Craniata</taxon>
        <taxon>Vertebrata</taxon>
        <taxon>Euteleostomi</taxon>
        <taxon>Archelosauria</taxon>
        <taxon>Archosauria</taxon>
        <taxon>Dinosauria</taxon>
        <taxon>Saurischia</taxon>
        <taxon>Theropoda</taxon>
        <taxon>Coelurosauria</taxon>
        <taxon>Aves</taxon>
        <taxon>Neognathae</taxon>
        <taxon>Neoaves</taxon>
        <taxon>Telluraves</taxon>
        <taxon>Australaves</taxon>
        <taxon>Passeriformes</taxon>
        <taxon>Sylvioidea</taxon>
        <taxon>Zosteropidae</taxon>
        <taxon>Zosterops</taxon>
    </lineage>
</organism>
<dbReference type="InterPro" id="IPR050462">
    <property type="entry name" value="Retroviral_Gag-Pol_poly"/>
</dbReference>
<dbReference type="OrthoDB" id="9049599at2759"/>
<dbReference type="Proteomes" id="UP000796761">
    <property type="component" value="Unassembled WGS sequence"/>
</dbReference>
<dbReference type="GO" id="GO:0019068">
    <property type="term" value="P:virion assembly"/>
    <property type="evidence" value="ECO:0007669"/>
    <property type="project" value="InterPro"/>
</dbReference>
<reference evidence="3" key="1">
    <citation type="submission" date="2019-04" db="EMBL/GenBank/DDBJ databases">
        <title>Genome assembly of Zosterops borbonicus 15179.</title>
        <authorList>
            <person name="Leroy T."/>
            <person name="Anselmetti Y."/>
            <person name="Tilak M.-K."/>
            <person name="Nabholz B."/>
        </authorList>
    </citation>
    <scope>NUCLEOTIDE SEQUENCE</scope>
    <source>
        <strain evidence="3">HGM_15179</strain>
        <tissue evidence="3">Muscle</tissue>
    </source>
</reference>
<feature type="domain" description="Core shell protein Gag P30" evidence="2">
    <location>
        <begin position="21"/>
        <end position="144"/>
    </location>
</feature>
<evidence type="ECO:0000313" key="4">
    <source>
        <dbReference type="Proteomes" id="UP000796761"/>
    </source>
</evidence>
<sequence>MIRAAGIRIWERENPQGEPGDQKMPIASPNWNNNDEAGWTSMNDYCNLTIKGIKEAIPRGQNVRKTFEGQQRKEETPTGWLERLKRNMKQYSGIDPETTAGHALLRVNFVTHAWPDIRKKLEKMEDWHKRLLNDLLREAQKVYVRRHEEKAKVEAKIMVAMM</sequence>
<dbReference type="Gene3D" id="1.10.375.10">
    <property type="entry name" value="Human Immunodeficiency Virus Type 1 Capsid Protein"/>
    <property type="match status" value="1"/>
</dbReference>
<proteinExistence type="predicted"/>
<feature type="region of interest" description="Disordered" evidence="1">
    <location>
        <begin position="1"/>
        <end position="29"/>
    </location>
</feature>
<evidence type="ECO:0000313" key="3">
    <source>
        <dbReference type="EMBL" id="TRZ05643.1"/>
    </source>
</evidence>
<protein>
    <recommendedName>
        <fullName evidence="2">Core shell protein Gag P30 domain-containing protein</fullName>
    </recommendedName>
</protein>
<dbReference type="AlphaFoldDB" id="A0A8K1D508"/>
<dbReference type="PANTHER" id="PTHR33166">
    <property type="entry name" value="GAG_P30 DOMAIN-CONTAINING PROTEIN"/>
    <property type="match status" value="1"/>
</dbReference>
<gene>
    <name evidence="3" type="ORF">HGM15179_021464</name>
</gene>
<comment type="caution">
    <text evidence="3">The sequence shown here is derived from an EMBL/GenBank/DDBJ whole genome shotgun (WGS) entry which is preliminary data.</text>
</comment>
<keyword evidence="4" id="KW-1185">Reference proteome</keyword>
<evidence type="ECO:0000256" key="1">
    <source>
        <dbReference type="SAM" id="MobiDB-lite"/>
    </source>
</evidence>
<dbReference type="EMBL" id="SWJQ01003732">
    <property type="protein sequence ID" value="TRZ05643.1"/>
    <property type="molecule type" value="Genomic_DNA"/>
</dbReference>
<accession>A0A8K1D508</accession>
<name>A0A8K1D508_9PASS</name>
<evidence type="ECO:0000259" key="2">
    <source>
        <dbReference type="Pfam" id="PF02093"/>
    </source>
</evidence>
<dbReference type="InterPro" id="IPR003036">
    <property type="entry name" value="Gag_P30"/>
</dbReference>
<dbReference type="Pfam" id="PF02093">
    <property type="entry name" value="Gag_p30"/>
    <property type="match status" value="1"/>
</dbReference>